<proteinExistence type="predicted"/>
<dbReference type="Pfam" id="PF01297">
    <property type="entry name" value="ZnuA"/>
    <property type="match status" value="1"/>
</dbReference>
<reference evidence="2" key="1">
    <citation type="submission" date="2016-10" db="EMBL/GenBank/DDBJ databases">
        <authorList>
            <person name="Varghese N."/>
            <person name="Submissions S."/>
        </authorList>
    </citation>
    <scope>NUCLEOTIDE SEQUENCE [LARGE SCALE GENOMIC DNA]</scope>
    <source>
        <strain evidence="2">DSM 217</strain>
    </source>
</reference>
<organism evidence="1 2">
    <name type="scientific">Thiocapsa roseopersicina</name>
    <dbReference type="NCBI Taxonomy" id="1058"/>
    <lineage>
        <taxon>Bacteria</taxon>
        <taxon>Pseudomonadati</taxon>
        <taxon>Pseudomonadota</taxon>
        <taxon>Gammaproteobacteria</taxon>
        <taxon>Chromatiales</taxon>
        <taxon>Chromatiaceae</taxon>
        <taxon>Thiocapsa</taxon>
    </lineage>
</organism>
<dbReference type="SUPFAM" id="SSF53807">
    <property type="entry name" value="Helical backbone' metal receptor"/>
    <property type="match status" value="1"/>
</dbReference>
<dbReference type="Proteomes" id="UP000198816">
    <property type="component" value="Unassembled WGS sequence"/>
</dbReference>
<protein>
    <submittedName>
        <fullName evidence="1">Zinc/manganese transport system substrate-binding protein</fullName>
    </submittedName>
</protein>
<accession>A0A1H2W9A6</accession>
<keyword evidence="2" id="KW-1185">Reference proteome</keyword>
<dbReference type="Gene3D" id="3.40.50.1980">
    <property type="entry name" value="Nitrogenase molybdenum iron protein domain"/>
    <property type="match status" value="2"/>
</dbReference>
<dbReference type="PANTHER" id="PTHR42953">
    <property type="entry name" value="HIGH-AFFINITY ZINC UPTAKE SYSTEM PROTEIN ZNUA-RELATED"/>
    <property type="match status" value="1"/>
</dbReference>
<gene>
    <name evidence="1" type="ORF">SAMN05421783_108103</name>
</gene>
<sequence length="311" mass="32908">MFNAVDARVVMVKGFVVSVLAGMLGGLLTFGAAQAAELNVVATNSSMGALARTVGAGRVQVTMLASPDRDLHMLQAKPTMIRALRDADLVVAVGAELEVGWLPVAIGSAANPRILPGQPGYFEAAAQVDLLEGGSPADRTLGDVHPVGNPHVNMDPVRMAIVASAMSERMAQLDPAGGETYRANARSFAAAVEQRMDAWQARLAGAPGVVLYHRDALYLLDRFGVQLLGTIEEIPGVPPTAQQIKTLSEKLRDRSGVIVYAPYASAQAPERLAKSLGWEARRLSLDPPMGADGSGYLDHIDLWVQTLAPAR</sequence>
<dbReference type="AlphaFoldDB" id="A0A1H2W9A6"/>
<dbReference type="STRING" id="1058.SAMN05421783_108103"/>
<dbReference type="PANTHER" id="PTHR42953:SF2">
    <property type="entry name" value="ADHESION PROTEIN"/>
    <property type="match status" value="1"/>
</dbReference>
<dbReference type="InterPro" id="IPR050492">
    <property type="entry name" value="Bact_metal-bind_prot9"/>
</dbReference>
<evidence type="ECO:0000313" key="2">
    <source>
        <dbReference type="Proteomes" id="UP000198816"/>
    </source>
</evidence>
<dbReference type="InterPro" id="IPR006127">
    <property type="entry name" value="ZnuA-like"/>
</dbReference>
<evidence type="ECO:0000313" key="1">
    <source>
        <dbReference type="EMBL" id="SDW77253.1"/>
    </source>
</evidence>
<dbReference type="GO" id="GO:0030001">
    <property type="term" value="P:metal ion transport"/>
    <property type="evidence" value="ECO:0007669"/>
    <property type="project" value="InterPro"/>
</dbReference>
<name>A0A1H2W9A6_THIRO</name>
<dbReference type="GO" id="GO:0046872">
    <property type="term" value="F:metal ion binding"/>
    <property type="evidence" value="ECO:0007669"/>
    <property type="project" value="InterPro"/>
</dbReference>
<dbReference type="EMBL" id="FNNZ01000008">
    <property type="protein sequence ID" value="SDW77253.1"/>
    <property type="molecule type" value="Genomic_DNA"/>
</dbReference>